<keyword evidence="1" id="KW-0472">Membrane</keyword>
<evidence type="ECO:0000313" key="2">
    <source>
        <dbReference type="EMBL" id="ADN60379.1"/>
    </source>
</evidence>
<proteinExistence type="predicted"/>
<evidence type="ECO:0000256" key="1">
    <source>
        <dbReference type="SAM" id="Phobius"/>
    </source>
</evidence>
<keyword evidence="1" id="KW-0812">Transmembrane</keyword>
<dbReference type="eggNOG" id="ENOG5030M6A">
    <property type="taxonomic scope" value="Bacteria"/>
</dbReference>
<feature type="transmembrane region" description="Helical" evidence="1">
    <location>
        <begin position="37"/>
        <end position="55"/>
    </location>
</feature>
<sequence>MTMRHDQPATDFTQPEPILAAPLSGVVERAPQRPLRLLARVTFCFAWLFGLEPFLTGAVNDSPAPGEDRR</sequence>
<keyword evidence="1" id="KW-1133">Transmembrane helix</keyword>
<accession>E1TFV2</accession>
<dbReference type="STRING" id="640512.BC1003_4447"/>
<dbReference type="KEGG" id="bgf:BC1003_4447"/>
<dbReference type="AlphaFoldDB" id="E1TFV2"/>
<dbReference type="HOGENOM" id="CLU_190495_0_0_4"/>
<reference evidence="2" key="1">
    <citation type="submission" date="2010-09" db="EMBL/GenBank/DDBJ databases">
        <title>Complete sequence of chromosome2 of Burkholderia sp. CCGE1003.</title>
        <authorList>
            <consortium name="US DOE Joint Genome Institute"/>
            <person name="Lucas S."/>
            <person name="Copeland A."/>
            <person name="Lapidus A."/>
            <person name="Cheng J.-F."/>
            <person name="Bruce D."/>
            <person name="Goodwin L."/>
            <person name="Pitluck S."/>
            <person name="Daligault H."/>
            <person name="Davenport K."/>
            <person name="Detter J.C."/>
            <person name="Han C."/>
            <person name="Tapia R."/>
            <person name="Land M."/>
            <person name="Hauser L."/>
            <person name="Jeffries C."/>
            <person name="Kyrpides N."/>
            <person name="Ivanova N."/>
            <person name="Ovchinnikova G."/>
            <person name="Martinez-Romero E."/>
            <person name="Rogel M.A."/>
            <person name="Auchtung J."/>
            <person name="Tiedje J.M."/>
            <person name="Woyke T."/>
        </authorList>
    </citation>
    <scope>NUCLEOTIDE SEQUENCE</scope>
    <source>
        <strain evidence="2">CCGE1003</strain>
    </source>
</reference>
<gene>
    <name evidence="2" type="ordered locus">BC1003_4447</name>
</gene>
<organism evidence="2">
    <name type="scientific">Burkholderia sp. (strain CCGE1003)</name>
    <dbReference type="NCBI Taxonomy" id="640512"/>
    <lineage>
        <taxon>Bacteria</taxon>
        <taxon>Pseudomonadati</taxon>
        <taxon>Pseudomonadota</taxon>
        <taxon>Betaproteobacteria</taxon>
        <taxon>Burkholderiales</taxon>
        <taxon>Burkholderiaceae</taxon>
        <taxon>Burkholderia</taxon>
    </lineage>
</organism>
<protein>
    <submittedName>
        <fullName evidence="2">Uncharacterized protein</fullName>
    </submittedName>
</protein>
<name>E1TFV2_BURSG</name>
<dbReference type="EMBL" id="CP002218">
    <property type="protein sequence ID" value="ADN60379.1"/>
    <property type="molecule type" value="Genomic_DNA"/>
</dbReference>